<dbReference type="Gene3D" id="3.40.50.1240">
    <property type="entry name" value="Phosphoglycerate mutase-like"/>
    <property type="match status" value="1"/>
</dbReference>
<sequence length="191" mass="20601">MSYRSAFMRLMLLALALVLPSVHAGATEAGWALLRQGGQVVLLNEAYTLATGRHPGGDIGDCRTQQTLSERGRAQAGRMGALFYARSAPVDLVLTSRHCRTQETAQIAFRDSRIEIFDALNELSQDPEVEAKQIEETIARIEDFGGSGNLIMVTHPSNIKALTGITPRPGEAIIVVPNGDTLGVAARITFN</sequence>
<evidence type="ECO:0000256" key="1">
    <source>
        <dbReference type="SAM" id="SignalP"/>
    </source>
</evidence>
<proteinExistence type="predicted"/>
<keyword evidence="1" id="KW-0732">Signal</keyword>
<keyword evidence="3" id="KW-1185">Reference proteome</keyword>
<feature type="chain" id="PRO_5047069871" evidence="1">
    <location>
        <begin position="25"/>
        <end position="191"/>
    </location>
</feature>
<dbReference type="CDD" id="cd07067">
    <property type="entry name" value="HP_PGM_like"/>
    <property type="match status" value="1"/>
</dbReference>
<organism evidence="2 3">
    <name type="scientific">Chelativorans composti</name>
    <dbReference type="NCBI Taxonomy" id="768533"/>
    <lineage>
        <taxon>Bacteria</taxon>
        <taxon>Pseudomonadati</taxon>
        <taxon>Pseudomonadota</taxon>
        <taxon>Alphaproteobacteria</taxon>
        <taxon>Hyphomicrobiales</taxon>
        <taxon>Phyllobacteriaceae</taxon>
        <taxon>Chelativorans</taxon>
    </lineage>
</organism>
<dbReference type="EMBL" id="JBHUIR010000016">
    <property type="protein sequence ID" value="MFD2258893.1"/>
    <property type="molecule type" value="Genomic_DNA"/>
</dbReference>
<name>A0ABW5DCW0_9HYPH</name>
<reference evidence="3" key="1">
    <citation type="journal article" date="2019" name="Int. J. Syst. Evol. Microbiol.">
        <title>The Global Catalogue of Microorganisms (GCM) 10K type strain sequencing project: providing services to taxonomists for standard genome sequencing and annotation.</title>
        <authorList>
            <consortium name="The Broad Institute Genomics Platform"/>
            <consortium name="The Broad Institute Genome Sequencing Center for Infectious Disease"/>
            <person name="Wu L."/>
            <person name="Ma J."/>
        </authorList>
    </citation>
    <scope>NUCLEOTIDE SEQUENCE [LARGE SCALE GENOMIC DNA]</scope>
    <source>
        <strain evidence="3">KCTC 23707</strain>
    </source>
</reference>
<dbReference type="RefSeq" id="WP_345099615.1">
    <property type="nucleotide sequence ID" value="NZ_BAABGS010000067.1"/>
</dbReference>
<comment type="caution">
    <text evidence="2">The sequence shown here is derived from an EMBL/GenBank/DDBJ whole genome shotgun (WGS) entry which is preliminary data.</text>
</comment>
<dbReference type="Pfam" id="PF00300">
    <property type="entry name" value="His_Phos_1"/>
    <property type="match status" value="1"/>
</dbReference>
<gene>
    <name evidence="2" type="ORF">ACFSMZ_03845</name>
</gene>
<dbReference type="Proteomes" id="UP001597373">
    <property type="component" value="Unassembled WGS sequence"/>
</dbReference>
<dbReference type="SUPFAM" id="SSF53254">
    <property type="entry name" value="Phosphoglycerate mutase-like"/>
    <property type="match status" value="1"/>
</dbReference>
<feature type="signal peptide" evidence="1">
    <location>
        <begin position="1"/>
        <end position="24"/>
    </location>
</feature>
<accession>A0ABW5DCW0</accession>
<evidence type="ECO:0000313" key="2">
    <source>
        <dbReference type="EMBL" id="MFD2258893.1"/>
    </source>
</evidence>
<dbReference type="InterPro" id="IPR013078">
    <property type="entry name" value="His_Pase_superF_clade-1"/>
</dbReference>
<evidence type="ECO:0000313" key="3">
    <source>
        <dbReference type="Proteomes" id="UP001597373"/>
    </source>
</evidence>
<dbReference type="InterPro" id="IPR029033">
    <property type="entry name" value="His_PPase_superfam"/>
</dbReference>
<protein>
    <submittedName>
        <fullName evidence="2">Histidine phosphatase family protein</fullName>
    </submittedName>
</protein>